<evidence type="ECO:0000313" key="2">
    <source>
        <dbReference type="EMBL" id="QNO19499.1"/>
    </source>
</evidence>
<dbReference type="Pfam" id="PF12706">
    <property type="entry name" value="Lactamase_B_2"/>
    <property type="match status" value="1"/>
</dbReference>
<organism evidence="2 3">
    <name type="scientific">Caproicibacterium amylolyticum</name>
    <dbReference type="NCBI Taxonomy" id="2766537"/>
    <lineage>
        <taxon>Bacteria</taxon>
        <taxon>Bacillati</taxon>
        <taxon>Bacillota</taxon>
        <taxon>Clostridia</taxon>
        <taxon>Eubacteriales</taxon>
        <taxon>Oscillospiraceae</taxon>
        <taxon>Caproicibacterium</taxon>
    </lineage>
</organism>
<accession>A0A7G9WLD7</accession>
<dbReference type="PANTHER" id="PTHR47619:SF1">
    <property type="entry name" value="EXODEOXYRIBONUCLEASE WALJ"/>
    <property type="match status" value="1"/>
</dbReference>
<dbReference type="InterPro" id="IPR001279">
    <property type="entry name" value="Metallo-B-lactamas"/>
</dbReference>
<dbReference type="SUPFAM" id="SSF56281">
    <property type="entry name" value="Metallo-hydrolase/oxidoreductase"/>
    <property type="match status" value="1"/>
</dbReference>
<gene>
    <name evidence="2" type="ORF">H6X83_10330</name>
</gene>
<dbReference type="PANTHER" id="PTHR47619">
    <property type="entry name" value="METALLO-HYDROLASE YYCJ-RELATED"/>
    <property type="match status" value="1"/>
</dbReference>
<dbReference type="Proteomes" id="UP000516046">
    <property type="component" value="Chromosome"/>
</dbReference>
<dbReference type="AlphaFoldDB" id="A0A7G9WLD7"/>
<sequence length="236" mass="26096">MMKIHCLASGSAGNSYAVDDGESVLLLEAGVPARRIASRYLKLLPRVVGCLITHEHGDHASGAADLSGRGIDLYMTAGTQAALGEFKCPYRIHNVRAQEQFSVGTWNVLPFDTEHDAAEPVGFLIVSTVTHEKLLFATDTYYIKYRFSGVNIFMAECNYSLPILKENIEAGFVAASQKNRLLHSHFSLEHVIEFLQQTDLSAAQKIYLLHASDRNSNVKLFKQEVQRATGIPTEVL</sequence>
<dbReference type="EMBL" id="CP060696">
    <property type="protein sequence ID" value="QNO19499.1"/>
    <property type="molecule type" value="Genomic_DNA"/>
</dbReference>
<dbReference type="KEGG" id="caml:H6X83_10330"/>
<dbReference type="GO" id="GO:0016787">
    <property type="term" value="F:hydrolase activity"/>
    <property type="evidence" value="ECO:0007669"/>
    <property type="project" value="UniProtKB-KW"/>
</dbReference>
<protein>
    <submittedName>
        <fullName evidence="2">MBL fold metallo-hydrolase</fullName>
    </submittedName>
</protein>
<evidence type="ECO:0000313" key="3">
    <source>
        <dbReference type="Proteomes" id="UP000516046"/>
    </source>
</evidence>
<proteinExistence type="predicted"/>
<feature type="domain" description="Metallo-beta-lactamase" evidence="1">
    <location>
        <begin position="12"/>
        <end position="185"/>
    </location>
</feature>
<dbReference type="InterPro" id="IPR052533">
    <property type="entry name" value="WalJ/YycJ-like"/>
</dbReference>
<dbReference type="Gene3D" id="3.60.15.10">
    <property type="entry name" value="Ribonuclease Z/Hydroxyacylglutathione hydrolase-like"/>
    <property type="match status" value="1"/>
</dbReference>
<name>A0A7G9WLD7_9FIRM</name>
<evidence type="ECO:0000259" key="1">
    <source>
        <dbReference type="SMART" id="SM00849"/>
    </source>
</evidence>
<dbReference type="InterPro" id="IPR036866">
    <property type="entry name" value="RibonucZ/Hydroxyglut_hydro"/>
</dbReference>
<keyword evidence="2" id="KW-0378">Hydrolase</keyword>
<dbReference type="SMART" id="SM00849">
    <property type="entry name" value="Lactamase_B"/>
    <property type="match status" value="1"/>
</dbReference>
<keyword evidence="3" id="KW-1185">Reference proteome</keyword>
<reference evidence="2 3" key="1">
    <citation type="submission" date="2020-08" db="EMBL/GenBank/DDBJ databases">
        <authorList>
            <person name="Ren C."/>
            <person name="Gu Y."/>
            <person name="Xu Y."/>
        </authorList>
    </citation>
    <scope>NUCLEOTIDE SEQUENCE [LARGE SCALE GENOMIC DNA]</scope>
    <source>
        <strain evidence="2 3">LBM18003</strain>
    </source>
</reference>